<dbReference type="Pfam" id="PF02671">
    <property type="entry name" value="PAH"/>
    <property type="match status" value="2"/>
</dbReference>
<evidence type="ECO:0000256" key="6">
    <source>
        <dbReference type="PROSITE-ProRule" id="PRU00810"/>
    </source>
</evidence>
<dbReference type="GO" id="GO:0000118">
    <property type="term" value="C:histone deacetylase complex"/>
    <property type="evidence" value="ECO:0007669"/>
    <property type="project" value="TreeGrafter"/>
</dbReference>
<gene>
    <name evidence="7" type="ORF">ISN45_Aa06g030620</name>
</gene>
<dbReference type="GO" id="GO:0003714">
    <property type="term" value="F:transcription corepressor activity"/>
    <property type="evidence" value="ECO:0007669"/>
    <property type="project" value="InterPro"/>
</dbReference>
<dbReference type="GO" id="GO:0000122">
    <property type="term" value="P:negative regulation of transcription by RNA polymerase II"/>
    <property type="evidence" value="ECO:0007669"/>
    <property type="project" value="TreeGrafter"/>
</dbReference>
<keyword evidence="3" id="KW-0677">Repeat</keyword>
<keyword evidence="4" id="KW-0805">Transcription regulation</keyword>
<evidence type="ECO:0000256" key="2">
    <source>
        <dbReference type="ARBA" id="ARBA00022491"/>
    </source>
</evidence>
<dbReference type="FunFam" id="1.20.1160.11:FF:000003">
    <property type="entry name" value="Paired amphipathic helix SIN3-like protein"/>
    <property type="match status" value="1"/>
</dbReference>
<organism evidence="7 8">
    <name type="scientific">Arabidopsis thaliana x Arabidopsis arenosa</name>
    <dbReference type="NCBI Taxonomy" id="1240361"/>
    <lineage>
        <taxon>Eukaryota</taxon>
        <taxon>Viridiplantae</taxon>
        <taxon>Streptophyta</taxon>
        <taxon>Embryophyta</taxon>
        <taxon>Tracheophyta</taxon>
        <taxon>Spermatophyta</taxon>
        <taxon>Magnoliopsida</taxon>
        <taxon>eudicotyledons</taxon>
        <taxon>Gunneridae</taxon>
        <taxon>Pentapetalae</taxon>
        <taxon>rosids</taxon>
        <taxon>malvids</taxon>
        <taxon>Brassicales</taxon>
        <taxon>Brassicaceae</taxon>
        <taxon>Camelineae</taxon>
        <taxon>Arabidopsis</taxon>
    </lineage>
</organism>
<evidence type="ECO:0000256" key="3">
    <source>
        <dbReference type="ARBA" id="ARBA00022737"/>
    </source>
</evidence>
<keyword evidence="2" id="KW-0678">Repressor</keyword>
<keyword evidence="5 6" id="KW-0539">Nucleus</keyword>
<comment type="caution">
    <text evidence="7">The sequence shown here is derived from an EMBL/GenBank/DDBJ whole genome shotgun (WGS) entry which is preliminary data.</text>
</comment>
<keyword evidence="8" id="KW-1185">Reference proteome</keyword>
<dbReference type="PROSITE" id="PS51477">
    <property type="entry name" value="PAH"/>
    <property type="match status" value="2"/>
</dbReference>
<evidence type="ECO:0000313" key="8">
    <source>
        <dbReference type="Proteomes" id="UP000694240"/>
    </source>
</evidence>
<dbReference type="Proteomes" id="UP000694240">
    <property type="component" value="Chromosome 11"/>
</dbReference>
<name>A0A8T1Z0V9_9BRAS</name>
<evidence type="ECO:0000256" key="4">
    <source>
        <dbReference type="ARBA" id="ARBA00023015"/>
    </source>
</evidence>
<proteinExistence type="predicted"/>
<dbReference type="PANTHER" id="PTHR12346">
    <property type="entry name" value="SIN3B-RELATED"/>
    <property type="match status" value="1"/>
</dbReference>
<sequence length="156" mass="18384">MVAQRPTMSDAQEYLRIVENKFQDKPEKFRTLLKLLQDFRARRIGTKDVITIVKDLFKGQRDLILGFNTFLPKGYEIKLEDVKAPSPITVGFSDAISFVNKVRIRFEDDVDVYNTFMTMLNMFRNGRMSISEVYNEVNVLFQEHNDLCLEFYHFLP</sequence>
<accession>A0A8T1Z0V9</accession>
<dbReference type="GO" id="GO:0000785">
    <property type="term" value="C:chromatin"/>
    <property type="evidence" value="ECO:0007669"/>
    <property type="project" value="TreeGrafter"/>
</dbReference>
<dbReference type="InterPro" id="IPR039774">
    <property type="entry name" value="Sin3-like"/>
</dbReference>
<evidence type="ECO:0000256" key="5">
    <source>
        <dbReference type="ARBA" id="ARBA00023242"/>
    </source>
</evidence>
<evidence type="ECO:0000256" key="1">
    <source>
        <dbReference type="ARBA" id="ARBA00004123"/>
    </source>
</evidence>
<keyword evidence="4" id="KW-0804">Transcription</keyword>
<dbReference type="PANTHER" id="PTHR12346:SF0">
    <property type="entry name" value="SIN3A, ISOFORM G"/>
    <property type="match status" value="1"/>
</dbReference>
<dbReference type="InterPro" id="IPR003822">
    <property type="entry name" value="PAH"/>
</dbReference>
<dbReference type="EMBL" id="JAEFBK010000011">
    <property type="protein sequence ID" value="KAG7552460.1"/>
    <property type="molecule type" value="Genomic_DNA"/>
</dbReference>
<protein>
    <submittedName>
        <fullName evidence="7">Paired amphipathic helix</fullName>
    </submittedName>
</protein>
<dbReference type="FunFam" id="1.20.1160.11:FF:000001">
    <property type="entry name" value="Paired amphipathic helix protein Sin3"/>
    <property type="match status" value="1"/>
</dbReference>
<reference evidence="7 8" key="1">
    <citation type="submission" date="2020-12" db="EMBL/GenBank/DDBJ databases">
        <title>Concerted genomic and epigenomic changes stabilize Arabidopsis allopolyploids.</title>
        <authorList>
            <person name="Chen Z."/>
        </authorList>
    </citation>
    <scope>NUCLEOTIDE SEQUENCE [LARGE SCALE GENOMIC DNA]</scope>
    <source>
        <strain evidence="7">Allo738</strain>
        <tissue evidence="7">Leaf</tissue>
    </source>
</reference>
<dbReference type="AlphaFoldDB" id="A0A8T1Z0V9"/>
<comment type="subcellular location">
    <subcellularLocation>
        <location evidence="1 6">Nucleus</location>
    </subcellularLocation>
</comment>
<evidence type="ECO:0000313" key="7">
    <source>
        <dbReference type="EMBL" id="KAG7552460.1"/>
    </source>
</evidence>